<dbReference type="AlphaFoldDB" id="A0AAN9BZM8"/>
<keyword evidence="1" id="KW-0732">Signal</keyword>
<sequence>MWKLLSLALVAFGCGVSAESTNFASSPVFIPAFYLNNNPEVVQAGYTSPTQARDHWMRKGMQGGLQGTAAFHSRQYLQRYPDLAAKFGQNYTAAVEHYLTKGKTQGLLGYVEGGYEGRYTISQGSLFISASTRVGGAVDSVVFDNTEFINAWDHGRELQVAMTMLPNGECFNPTEGGGRDDQRGAATTTKIQSISSQNGMLSTTVLPAFWLKPGDKETQDTGSNCTAGSPALNTQDVYPYPFSKNITFGCPGADSDPCFTYSLSVVVGGSIPKYTTIQVEGPTGYHTGEFNTTKSLDVTTGALVDFDTSKPLVFSTWCLQHAFGIWAPPGQDPDYSPSYASMHFVQGQNFADATQKWSVVWRTKAVSEDSLPMTLNYKVYICVGTQIDAAKCTMKLFEHHNKTY</sequence>
<proteinExistence type="predicted"/>
<comment type="caution">
    <text evidence="2">The sequence shown here is derived from an EMBL/GenBank/DDBJ whole genome shotgun (WGS) entry which is preliminary data.</text>
</comment>
<feature type="signal peptide" evidence="1">
    <location>
        <begin position="1"/>
        <end position="18"/>
    </location>
</feature>
<reference evidence="2 3" key="1">
    <citation type="submission" date="2024-02" db="EMBL/GenBank/DDBJ databases">
        <title>Chromosome-scale genome assembly of the rough periwinkle Littorina saxatilis.</title>
        <authorList>
            <person name="De Jode A."/>
            <person name="Faria R."/>
            <person name="Formenti G."/>
            <person name="Sims Y."/>
            <person name="Smith T.P."/>
            <person name="Tracey A."/>
            <person name="Wood J.M.D."/>
            <person name="Zagrodzka Z.B."/>
            <person name="Johannesson K."/>
            <person name="Butlin R.K."/>
            <person name="Leder E.H."/>
        </authorList>
    </citation>
    <scope>NUCLEOTIDE SEQUENCE [LARGE SCALE GENOMIC DNA]</scope>
    <source>
        <strain evidence="2">Snail1</strain>
        <tissue evidence="2">Muscle</tissue>
    </source>
</reference>
<name>A0AAN9BZM8_9CAEN</name>
<dbReference type="EMBL" id="JBAMIC010000001">
    <property type="protein sequence ID" value="KAK7114592.1"/>
    <property type="molecule type" value="Genomic_DNA"/>
</dbReference>
<feature type="chain" id="PRO_5043030469" evidence="1">
    <location>
        <begin position="19"/>
        <end position="404"/>
    </location>
</feature>
<gene>
    <name evidence="2" type="ORF">V1264_000630</name>
</gene>
<evidence type="ECO:0000313" key="3">
    <source>
        <dbReference type="Proteomes" id="UP001374579"/>
    </source>
</evidence>
<accession>A0AAN9BZM8</accession>
<protein>
    <submittedName>
        <fullName evidence="2">Uncharacterized protein</fullName>
    </submittedName>
</protein>
<organism evidence="2 3">
    <name type="scientific">Littorina saxatilis</name>
    <dbReference type="NCBI Taxonomy" id="31220"/>
    <lineage>
        <taxon>Eukaryota</taxon>
        <taxon>Metazoa</taxon>
        <taxon>Spiralia</taxon>
        <taxon>Lophotrochozoa</taxon>
        <taxon>Mollusca</taxon>
        <taxon>Gastropoda</taxon>
        <taxon>Caenogastropoda</taxon>
        <taxon>Littorinimorpha</taxon>
        <taxon>Littorinoidea</taxon>
        <taxon>Littorinidae</taxon>
        <taxon>Littorina</taxon>
    </lineage>
</organism>
<evidence type="ECO:0000256" key="1">
    <source>
        <dbReference type="SAM" id="SignalP"/>
    </source>
</evidence>
<dbReference type="Proteomes" id="UP001374579">
    <property type="component" value="Unassembled WGS sequence"/>
</dbReference>
<keyword evidence="3" id="KW-1185">Reference proteome</keyword>
<evidence type="ECO:0000313" key="2">
    <source>
        <dbReference type="EMBL" id="KAK7114592.1"/>
    </source>
</evidence>